<name>G2QUL1_THETT</name>
<dbReference type="Proteomes" id="UP000008181">
    <property type="component" value="Chromosome 1"/>
</dbReference>
<sequence length="245" mass="27484">MPFWAIADDLDLSFNLQTRRSRVRPTLHSTTVKSPFPETTRIPGTTQGRARPGCNAPNHAGDVIRAQRSNGRQGEQSSAEARARRLVAATRDGDFRYHKKNTRHPGGSVPASDWAAAADGRNAAPRSDRMPSAQHGLSAGHSDRRTQLRESDRGAQLWQPAKRKTDALMIRFEVLHGLPPERRLQTSALPDATRRGASIGRCLRAYDGHRPPPSRHWTTSLPWVLNREQKHVSKPRRNNKNKLSW</sequence>
<feature type="compositionally biased region" description="Basic and acidic residues" evidence="1">
    <location>
        <begin position="141"/>
        <end position="153"/>
    </location>
</feature>
<gene>
    <name evidence="2" type="ORF">THITE_2110843</name>
</gene>
<organism evidence="2 3">
    <name type="scientific">Thermothielavioides terrestris (strain ATCC 38088 / NRRL 8126)</name>
    <name type="common">Thielavia terrestris</name>
    <dbReference type="NCBI Taxonomy" id="578455"/>
    <lineage>
        <taxon>Eukaryota</taxon>
        <taxon>Fungi</taxon>
        <taxon>Dikarya</taxon>
        <taxon>Ascomycota</taxon>
        <taxon>Pezizomycotina</taxon>
        <taxon>Sordariomycetes</taxon>
        <taxon>Sordariomycetidae</taxon>
        <taxon>Sordariales</taxon>
        <taxon>Chaetomiaceae</taxon>
        <taxon>Thermothielavioides</taxon>
        <taxon>Thermothielavioides terrestris</taxon>
    </lineage>
</organism>
<protein>
    <submittedName>
        <fullName evidence="2">Uncharacterized protein</fullName>
    </submittedName>
</protein>
<evidence type="ECO:0000313" key="2">
    <source>
        <dbReference type="EMBL" id="AEO64566.1"/>
    </source>
</evidence>
<accession>G2QUL1</accession>
<dbReference type="KEGG" id="ttt:THITE_2110843"/>
<dbReference type="HOGENOM" id="CLU_1134228_0_0_1"/>
<keyword evidence="3" id="KW-1185">Reference proteome</keyword>
<evidence type="ECO:0000313" key="3">
    <source>
        <dbReference type="Proteomes" id="UP000008181"/>
    </source>
</evidence>
<reference evidence="2 3" key="1">
    <citation type="journal article" date="2011" name="Nat. Biotechnol.">
        <title>Comparative genomic analysis of the thermophilic biomass-degrading fungi Myceliophthora thermophila and Thielavia terrestris.</title>
        <authorList>
            <person name="Berka R.M."/>
            <person name="Grigoriev I.V."/>
            <person name="Otillar R."/>
            <person name="Salamov A."/>
            <person name="Grimwood J."/>
            <person name="Reid I."/>
            <person name="Ishmael N."/>
            <person name="John T."/>
            <person name="Darmond C."/>
            <person name="Moisan M.-C."/>
            <person name="Henrissat B."/>
            <person name="Coutinho P.M."/>
            <person name="Lombard V."/>
            <person name="Natvig D.O."/>
            <person name="Lindquist E."/>
            <person name="Schmutz J."/>
            <person name="Lucas S."/>
            <person name="Harris P."/>
            <person name="Powlowski J."/>
            <person name="Bellemare A."/>
            <person name="Taylor D."/>
            <person name="Butler G."/>
            <person name="de Vries R.P."/>
            <person name="Allijn I.E."/>
            <person name="van den Brink J."/>
            <person name="Ushinsky S."/>
            <person name="Storms R."/>
            <person name="Powell A.J."/>
            <person name="Paulsen I.T."/>
            <person name="Elbourne L.D.H."/>
            <person name="Baker S.E."/>
            <person name="Magnuson J."/>
            <person name="LaBoissiere S."/>
            <person name="Clutterbuck A.J."/>
            <person name="Martinez D."/>
            <person name="Wogulis M."/>
            <person name="de Leon A.L."/>
            <person name="Rey M.W."/>
            <person name="Tsang A."/>
        </authorList>
    </citation>
    <scope>NUCLEOTIDE SEQUENCE [LARGE SCALE GENOMIC DNA]</scope>
    <source>
        <strain evidence="3">ATCC 38088 / NRRL 8126</strain>
    </source>
</reference>
<evidence type="ECO:0000256" key="1">
    <source>
        <dbReference type="SAM" id="MobiDB-lite"/>
    </source>
</evidence>
<feature type="compositionally biased region" description="Low complexity" evidence="1">
    <location>
        <begin position="110"/>
        <end position="125"/>
    </location>
</feature>
<dbReference type="RefSeq" id="XP_003650902.1">
    <property type="nucleotide sequence ID" value="XM_003650854.1"/>
</dbReference>
<dbReference type="AlphaFoldDB" id="G2QUL1"/>
<dbReference type="GeneID" id="11521555"/>
<feature type="compositionally biased region" description="Polar residues" evidence="1">
    <location>
        <begin position="67"/>
        <end position="79"/>
    </location>
</feature>
<dbReference type="EMBL" id="CP003009">
    <property type="protein sequence ID" value="AEO64566.1"/>
    <property type="molecule type" value="Genomic_DNA"/>
</dbReference>
<feature type="region of interest" description="Disordered" evidence="1">
    <location>
        <begin position="25"/>
        <end position="160"/>
    </location>
</feature>
<proteinExistence type="predicted"/>